<dbReference type="GO" id="GO:0006606">
    <property type="term" value="P:protein import into nucleus"/>
    <property type="evidence" value="ECO:0007669"/>
    <property type="project" value="TreeGrafter"/>
</dbReference>
<dbReference type="KEGG" id="yli:2907392"/>
<dbReference type="GO" id="GO:0005829">
    <property type="term" value="C:cytosol"/>
    <property type="evidence" value="ECO:0007669"/>
    <property type="project" value="TreeGrafter"/>
</dbReference>
<dbReference type="Pfam" id="PF25758">
    <property type="entry name" value="TPR_IPO11"/>
    <property type="match status" value="1"/>
</dbReference>
<reference evidence="7 8" key="1">
    <citation type="journal article" date="2016" name="PLoS ONE">
        <title>Sequence Assembly of Yarrowia lipolytica Strain W29/CLIB89 Shows Transposable Element Diversity.</title>
        <authorList>
            <person name="Magnan C."/>
            <person name="Yu J."/>
            <person name="Chang I."/>
            <person name="Jahn E."/>
            <person name="Kanomata Y."/>
            <person name="Wu J."/>
            <person name="Zeller M."/>
            <person name="Oakes M."/>
            <person name="Baldi P."/>
            <person name="Sandmeyer S."/>
        </authorList>
    </citation>
    <scope>NUCLEOTIDE SEQUENCE [LARGE SCALE GENOMIC DNA]</scope>
    <source>
        <strain evidence="8">CLIB89(W29)</strain>
    </source>
</reference>
<evidence type="ECO:0000313" key="8">
    <source>
        <dbReference type="Proteomes" id="UP000182444"/>
    </source>
</evidence>
<dbReference type="PROSITE" id="PS50166">
    <property type="entry name" value="IMPORTIN_B_NT"/>
    <property type="match status" value="1"/>
</dbReference>
<dbReference type="InterPro" id="IPR001494">
    <property type="entry name" value="Importin-beta_N"/>
</dbReference>
<evidence type="ECO:0000256" key="3">
    <source>
        <dbReference type="ARBA" id="ARBA00022448"/>
    </source>
</evidence>
<dbReference type="GO" id="GO:0031267">
    <property type="term" value="F:small GTPase binding"/>
    <property type="evidence" value="ECO:0007669"/>
    <property type="project" value="InterPro"/>
</dbReference>
<proteinExistence type="inferred from homology"/>
<dbReference type="RefSeq" id="XP_501059.3">
    <property type="nucleotide sequence ID" value="XM_501059.3"/>
</dbReference>
<dbReference type="EMBL" id="CP017554">
    <property type="protein sequence ID" value="AOW01891.1"/>
    <property type="molecule type" value="Genomic_DNA"/>
</dbReference>
<keyword evidence="3" id="KW-0813">Transport</keyword>
<dbReference type="PANTHER" id="PTHR10997">
    <property type="entry name" value="IMPORTIN-7, 8, 11"/>
    <property type="match status" value="1"/>
</dbReference>
<evidence type="ECO:0000313" key="7">
    <source>
        <dbReference type="EMBL" id="AOW01891.1"/>
    </source>
</evidence>
<dbReference type="Proteomes" id="UP000182444">
    <property type="component" value="Chromosome 1B"/>
</dbReference>
<dbReference type="InterPro" id="IPR058669">
    <property type="entry name" value="TPR_IPO7/11-like"/>
</dbReference>
<comment type="similarity">
    <text evidence="2">Belongs to the importin beta family.</text>
</comment>
<accession>A0A1D8N8F7</accession>
<dbReference type="AlphaFoldDB" id="A0A1D8N8F7"/>
<gene>
    <name evidence="7" type="ORF">YALI1_B23981g</name>
</gene>
<dbReference type="VEuPathDB" id="FungiDB:YALI1_B23981g"/>
<protein>
    <recommendedName>
        <fullName evidence="6">Importin N-terminal domain-containing protein</fullName>
    </recommendedName>
</protein>
<evidence type="ECO:0000256" key="1">
    <source>
        <dbReference type="ARBA" id="ARBA00004123"/>
    </source>
</evidence>
<evidence type="ECO:0000256" key="2">
    <source>
        <dbReference type="ARBA" id="ARBA00007991"/>
    </source>
</evidence>
<dbReference type="PANTHER" id="PTHR10997:SF52">
    <property type="entry name" value="IMPORTIN N-TERMINAL DOMAIN-CONTAINING PROTEIN"/>
    <property type="match status" value="1"/>
</dbReference>
<feature type="domain" description="Importin N-terminal" evidence="6">
    <location>
        <begin position="22"/>
        <end position="101"/>
    </location>
</feature>
<organism evidence="7 8">
    <name type="scientific">Yarrowia lipolytica</name>
    <name type="common">Candida lipolytica</name>
    <dbReference type="NCBI Taxonomy" id="4952"/>
    <lineage>
        <taxon>Eukaryota</taxon>
        <taxon>Fungi</taxon>
        <taxon>Dikarya</taxon>
        <taxon>Ascomycota</taxon>
        <taxon>Saccharomycotina</taxon>
        <taxon>Dipodascomycetes</taxon>
        <taxon>Dipodascales</taxon>
        <taxon>Dipodascales incertae sedis</taxon>
        <taxon>Yarrowia</taxon>
    </lineage>
</organism>
<name>A0A1D8N8F7_YARLL</name>
<dbReference type="OMA" id="TAYPNFM"/>
<evidence type="ECO:0000259" key="6">
    <source>
        <dbReference type="PROSITE" id="PS50166"/>
    </source>
</evidence>
<dbReference type="eggNOG" id="KOG2274">
    <property type="taxonomic scope" value="Eukaryota"/>
</dbReference>
<dbReference type="InterPro" id="IPR016024">
    <property type="entry name" value="ARM-type_fold"/>
</dbReference>
<dbReference type="GO" id="GO:0005635">
    <property type="term" value="C:nuclear envelope"/>
    <property type="evidence" value="ECO:0007669"/>
    <property type="project" value="TreeGrafter"/>
</dbReference>
<evidence type="ECO:0000256" key="4">
    <source>
        <dbReference type="ARBA" id="ARBA00023242"/>
    </source>
</evidence>
<sequence>MTSIKQLLLDIQAPDNARIKAAEAQLDSLTSPEHAANFALALISESDDGSNPSGTRQLALQLLRRVILKTWSIAYEEFGGYPLPEDVKSRVKTALIGPLLADHDTQNLAAQCLAKIAFCEFPDEWPTLIDQVVQLIESGTAPMGGLQLLKELFADTLSEIQFFGIANQIMTMLHKVVASYPRNDVKCEAVAVLRVSTNFFAMTDTNNETVYHAIQGWCQLFVPILQQDINKDAYSLNKEIVLALQDFRNFAPKPFAECILPVFQACLETLQKAANVYRQTLENPDDELVAFLAQLLLFIDIASSQTAVATNIKSSYMEEWTHAIHKCATLSGPKIESWEDFNVFVTEESDLFLGTSLRYNALQVIETWCEYININWNVPHNNWLDVESWLYLCNGKAGLPDLVAQSATSNEPILRARAYLCDPYTCQPDDPSDLAACASLLALIKDSTPDVSAPTIVQTVARLAPDADDDTPAVLCEALVVAVRKQPNVPNVIPLLFDIVEDDVGNVQTGEQVTSAIDHMSRDVSEQDYLSIAEQCAPYITKFLNQAEGGYTSASETAMDVLTNLMNNSPTEVLPHGFVNLFFPALIPFLRSGDADVLQSTTTVLQVLVERASAEIAAYKVGNESGGQVVVQYIAHLLNPALGDNAPIFIGKLITTVIDKYHNELGAISTEILDATARRLGTADKPLQVTNLILVFCHFIEESPESVVNLLADMKLETPKGVQTGLEALLKNWFEKFIYSSTSSLPSVTALGSLFKLQDPRIMEMIVDGRPLPVEAGVVVTRSMAKRMQTYEQISAQQKIIEMLIEDLKSCENDINRQEQESNAGGHAVPVEEVDEGDDEWEELDGLDELVHWAQNDAKADLVDNKETMSVLKQFFQTVAANNVGGFYEIWQRLTPQEQAVVENIAR</sequence>
<dbReference type="GeneID" id="2907392"/>
<dbReference type="SUPFAM" id="SSF48371">
    <property type="entry name" value="ARM repeat"/>
    <property type="match status" value="1"/>
</dbReference>
<keyword evidence="4" id="KW-0539">Nucleus</keyword>
<evidence type="ECO:0000256" key="5">
    <source>
        <dbReference type="SAM" id="MobiDB-lite"/>
    </source>
</evidence>
<dbReference type="Pfam" id="PF03810">
    <property type="entry name" value="IBN_N"/>
    <property type="match status" value="1"/>
</dbReference>
<dbReference type="Gene3D" id="1.25.10.10">
    <property type="entry name" value="Leucine-rich Repeat Variant"/>
    <property type="match status" value="1"/>
</dbReference>
<dbReference type="InterPro" id="IPR011989">
    <property type="entry name" value="ARM-like"/>
</dbReference>
<feature type="region of interest" description="Disordered" evidence="5">
    <location>
        <begin position="819"/>
        <end position="840"/>
    </location>
</feature>
<comment type="subcellular location">
    <subcellularLocation>
        <location evidence="1">Nucleus</location>
    </subcellularLocation>
</comment>
<dbReference type="SMART" id="SM00913">
    <property type="entry name" value="IBN_N"/>
    <property type="match status" value="1"/>
</dbReference>
<dbReference type="VEuPathDB" id="FungiDB:YALI0_B18480g"/>